<dbReference type="InterPro" id="IPR005835">
    <property type="entry name" value="NTP_transferase_dom"/>
</dbReference>
<dbReference type="SUPFAM" id="SSF53448">
    <property type="entry name" value="Nucleotide-diphospho-sugar transferases"/>
    <property type="match status" value="1"/>
</dbReference>
<evidence type="ECO:0008006" key="5">
    <source>
        <dbReference type="Google" id="ProtNLM"/>
    </source>
</evidence>
<gene>
    <name evidence="3" type="ORF">A2478_04210</name>
</gene>
<dbReference type="EMBL" id="MFGJ01000007">
    <property type="protein sequence ID" value="OGF31664.1"/>
    <property type="molecule type" value="Genomic_DNA"/>
</dbReference>
<accession>A0A1F5SY77</accession>
<dbReference type="PANTHER" id="PTHR46390">
    <property type="entry name" value="MANNOSE-1-PHOSPHATE GUANYLYLTRANSFERASE"/>
    <property type="match status" value="1"/>
</dbReference>
<dbReference type="STRING" id="1798002.A2478_04210"/>
<dbReference type="CDD" id="cd02509">
    <property type="entry name" value="GDP-M1P_Guanylyltransferase"/>
    <property type="match status" value="1"/>
</dbReference>
<dbReference type="Pfam" id="PF00483">
    <property type="entry name" value="NTP_transferase"/>
    <property type="match status" value="1"/>
</dbReference>
<name>A0A1F5SY77_9BACT</name>
<dbReference type="Proteomes" id="UP000179001">
    <property type="component" value="Unassembled WGS sequence"/>
</dbReference>
<comment type="caution">
    <text evidence="3">The sequence shown here is derived from an EMBL/GenBank/DDBJ whole genome shotgun (WGS) entry which is preliminary data.</text>
</comment>
<feature type="domain" description="MannoseP isomerase/GMP-like beta-helix" evidence="2">
    <location>
        <begin position="296"/>
        <end position="350"/>
    </location>
</feature>
<reference evidence="3 4" key="1">
    <citation type="journal article" date="2016" name="Nat. Commun.">
        <title>Thousands of microbial genomes shed light on interconnected biogeochemical processes in an aquifer system.</title>
        <authorList>
            <person name="Anantharaman K."/>
            <person name="Brown C.T."/>
            <person name="Hug L.A."/>
            <person name="Sharon I."/>
            <person name="Castelle C.J."/>
            <person name="Probst A.J."/>
            <person name="Thomas B.C."/>
            <person name="Singh A."/>
            <person name="Wilkins M.J."/>
            <person name="Karaoz U."/>
            <person name="Brodie E.L."/>
            <person name="Williams K.H."/>
            <person name="Hubbard S.S."/>
            <person name="Banfield J.F."/>
        </authorList>
    </citation>
    <scope>NUCLEOTIDE SEQUENCE [LARGE SCALE GENOMIC DNA]</scope>
</reference>
<dbReference type="InterPro" id="IPR054566">
    <property type="entry name" value="ManC/GMP-like_b-helix"/>
</dbReference>
<organism evidence="3 4">
    <name type="scientific">Candidatus Falkowbacteria bacterium RIFOXYC2_FULL_36_12</name>
    <dbReference type="NCBI Taxonomy" id="1798002"/>
    <lineage>
        <taxon>Bacteria</taxon>
        <taxon>Candidatus Falkowiibacteriota</taxon>
    </lineage>
</organism>
<dbReference type="InterPro" id="IPR049577">
    <property type="entry name" value="GMPP_N"/>
</dbReference>
<dbReference type="GO" id="GO:0004475">
    <property type="term" value="F:mannose-1-phosphate guanylyltransferase (GTP) activity"/>
    <property type="evidence" value="ECO:0007669"/>
    <property type="project" value="InterPro"/>
</dbReference>
<dbReference type="AlphaFoldDB" id="A0A1F5SY77"/>
<sequence length="359" mass="40769">MKLVILAGGGGTRLWPLSRESKPKQFSKIVGEKTLFEQTVNRFKSEFPITDIYVSLNPDLVAQARELVPEIPLENYIIEPEKRDTAPAMGFIAAKLYNQFPDEPIAYIPSDHYIFDNNKFIQTIKKADELIRSTSKMIDIAIQPTFPSTVLGYTRIGNCLENNSAEVYEFRGHTEKPVFELAKQYLEAGDYLWHANYYMWTPRKILEAFSKHSPAHSEKLHQIVEALAINNQELVCSAFNQMEKISFDYAITEKIDPSEVIIIKGNFGWSDVGAFDVLYEAQQNSVDDHANVAKANHIHENSSDCLIYAPKNKLIATIGLNDLAIIDTPDVLLICPKSKSQEVKKIVERLKKNNQNKFL</sequence>
<proteinExistence type="predicted"/>
<dbReference type="SUPFAM" id="SSF159283">
    <property type="entry name" value="Guanosine diphospho-D-mannose pyrophosphorylase/mannose-6-phosphate isomerase linker domain"/>
    <property type="match status" value="1"/>
</dbReference>
<feature type="domain" description="Nucleotidyl transferase" evidence="1">
    <location>
        <begin position="4"/>
        <end position="284"/>
    </location>
</feature>
<dbReference type="Pfam" id="PF22640">
    <property type="entry name" value="ManC_GMP_beta-helix"/>
    <property type="match status" value="1"/>
</dbReference>
<dbReference type="PANTHER" id="PTHR46390:SF1">
    <property type="entry name" value="MANNOSE-1-PHOSPHATE GUANYLYLTRANSFERASE"/>
    <property type="match status" value="1"/>
</dbReference>
<dbReference type="GO" id="GO:0009298">
    <property type="term" value="P:GDP-mannose biosynthetic process"/>
    <property type="evidence" value="ECO:0007669"/>
    <property type="project" value="TreeGrafter"/>
</dbReference>
<protein>
    <recommendedName>
        <fullName evidence="5">Nucleotidyl transferase domain-containing protein</fullName>
    </recommendedName>
</protein>
<dbReference type="InterPro" id="IPR029044">
    <property type="entry name" value="Nucleotide-diphossugar_trans"/>
</dbReference>
<evidence type="ECO:0000313" key="3">
    <source>
        <dbReference type="EMBL" id="OGF31664.1"/>
    </source>
</evidence>
<dbReference type="InterPro" id="IPR051161">
    <property type="entry name" value="Mannose-6P_isomerase_type2"/>
</dbReference>
<evidence type="ECO:0000259" key="1">
    <source>
        <dbReference type="Pfam" id="PF00483"/>
    </source>
</evidence>
<evidence type="ECO:0000313" key="4">
    <source>
        <dbReference type="Proteomes" id="UP000179001"/>
    </source>
</evidence>
<evidence type="ECO:0000259" key="2">
    <source>
        <dbReference type="Pfam" id="PF22640"/>
    </source>
</evidence>
<dbReference type="Gene3D" id="3.90.550.10">
    <property type="entry name" value="Spore Coat Polysaccharide Biosynthesis Protein SpsA, Chain A"/>
    <property type="match status" value="1"/>
</dbReference>